<dbReference type="GO" id="GO:0016491">
    <property type="term" value="F:oxidoreductase activity"/>
    <property type="evidence" value="ECO:0007669"/>
    <property type="project" value="UniProtKB-KW"/>
</dbReference>
<dbReference type="PANTHER" id="PTHR43656">
    <property type="entry name" value="BINDING OXIDOREDUCTASE, PUTATIVE (AFU_ORTHOLOGUE AFUA_2G08260)-RELATED"/>
    <property type="match status" value="1"/>
</dbReference>
<name>A0A3P6QNI0_CYLGO</name>
<keyword evidence="2" id="KW-0560">Oxidoreductase</keyword>
<evidence type="ECO:0000256" key="1">
    <source>
        <dbReference type="ARBA" id="ARBA00022630"/>
    </source>
</evidence>
<sequence length="195" mass="21278">MGFGKPVPLSIEQIKSEVIDRFVFAAKFAFELGFDGVQLHAAHGYLLSQFLSPLTNKRTDQYGGSAENRMRIVQEIFQAIRKEIDPSTGFLVGIKTNSVEFQDNGLKVDDAKLMCRMMEKTKVYVTGGFRTAPAMVKAVTDGTTDGIGLGRPITAEPDLPAKILRGECFAAADTQLDQDDFGITSTASNTQMGQM</sequence>
<protein>
    <recommendedName>
        <fullName evidence="3">NADH:flavin oxidoreductase/NADH oxidase N-terminal domain-containing protein</fullName>
    </recommendedName>
</protein>
<dbReference type="InterPro" id="IPR013785">
    <property type="entry name" value="Aldolase_TIM"/>
</dbReference>
<dbReference type="Pfam" id="PF00724">
    <property type="entry name" value="Oxidored_FMN"/>
    <property type="match status" value="1"/>
</dbReference>
<dbReference type="Gene3D" id="3.20.20.70">
    <property type="entry name" value="Aldolase class I"/>
    <property type="match status" value="2"/>
</dbReference>
<organism evidence="4 5">
    <name type="scientific">Cylicostephanus goldi</name>
    <name type="common">Nematode worm</name>
    <dbReference type="NCBI Taxonomy" id="71465"/>
    <lineage>
        <taxon>Eukaryota</taxon>
        <taxon>Metazoa</taxon>
        <taxon>Ecdysozoa</taxon>
        <taxon>Nematoda</taxon>
        <taxon>Chromadorea</taxon>
        <taxon>Rhabditida</taxon>
        <taxon>Rhabditina</taxon>
        <taxon>Rhabditomorpha</taxon>
        <taxon>Strongyloidea</taxon>
        <taxon>Strongylidae</taxon>
        <taxon>Cylicostephanus</taxon>
    </lineage>
</organism>
<dbReference type="PANTHER" id="PTHR43656:SF5">
    <property type="entry name" value="NADH:FLAVIN OXIDOREDUCTASE_NADH OXIDASE N-TERMINAL DOMAIN-CONTAINING PROTEIN"/>
    <property type="match status" value="1"/>
</dbReference>
<evidence type="ECO:0000313" key="5">
    <source>
        <dbReference type="Proteomes" id="UP000271889"/>
    </source>
</evidence>
<proteinExistence type="predicted"/>
<feature type="domain" description="NADH:flavin oxidoreductase/NADH oxidase N-terminal" evidence="3">
    <location>
        <begin position="9"/>
        <end position="117"/>
    </location>
</feature>
<keyword evidence="5" id="KW-1185">Reference proteome</keyword>
<evidence type="ECO:0000259" key="3">
    <source>
        <dbReference type="Pfam" id="PF00724"/>
    </source>
</evidence>
<dbReference type="EMBL" id="UYRV01004655">
    <property type="protein sequence ID" value="VDK51752.1"/>
    <property type="molecule type" value="Genomic_DNA"/>
</dbReference>
<dbReference type="Proteomes" id="UP000271889">
    <property type="component" value="Unassembled WGS sequence"/>
</dbReference>
<dbReference type="OrthoDB" id="1663137at2759"/>
<accession>A0A3P6QNI0</accession>
<evidence type="ECO:0000256" key="2">
    <source>
        <dbReference type="ARBA" id="ARBA00023002"/>
    </source>
</evidence>
<dbReference type="InterPro" id="IPR001155">
    <property type="entry name" value="OxRdtase_FMN_N"/>
</dbReference>
<reference evidence="4 5" key="1">
    <citation type="submission" date="2018-11" db="EMBL/GenBank/DDBJ databases">
        <authorList>
            <consortium name="Pathogen Informatics"/>
        </authorList>
    </citation>
    <scope>NUCLEOTIDE SEQUENCE [LARGE SCALE GENOMIC DNA]</scope>
</reference>
<dbReference type="SUPFAM" id="SSF51395">
    <property type="entry name" value="FMN-linked oxidoreductases"/>
    <property type="match status" value="1"/>
</dbReference>
<feature type="non-terminal residue" evidence="4">
    <location>
        <position position="195"/>
    </location>
</feature>
<dbReference type="AlphaFoldDB" id="A0A3P6QNI0"/>
<gene>
    <name evidence="4" type="ORF">CGOC_LOCUS2156</name>
</gene>
<keyword evidence="1" id="KW-0285">Flavoprotein</keyword>
<dbReference type="GO" id="GO:0010181">
    <property type="term" value="F:FMN binding"/>
    <property type="evidence" value="ECO:0007669"/>
    <property type="project" value="InterPro"/>
</dbReference>
<evidence type="ECO:0000313" key="4">
    <source>
        <dbReference type="EMBL" id="VDK51752.1"/>
    </source>
</evidence>
<dbReference type="InterPro" id="IPR051799">
    <property type="entry name" value="NADH_flavin_oxidoreductase"/>
</dbReference>